<evidence type="ECO:0000313" key="3">
    <source>
        <dbReference type="Proteomes" id="UP001239626"/>
    </source>
</evidence>
<keyword evidence="3" id="KW-1185">Reference proteome</keyword>
<comment type="caution">
    <text evidence="2">The sequence shown here is derived from an EMBL/GenBank/DDBJ whole genome shotgun (WGS) entry which is preliminary data.</text>
</comment>
<sequence>MAQSAFGEGFMDAHLDERLPAVNKLVAGLPDAQRGWMERLHRDTKLSLLHQVGDQKSTDIVQRICDGLTKRDPTSFPDASVDAVAWPFLLEISRPDRIPQDMGMLGKLPEWVSQLRKVYADADVRALERDIEGFHRAAERGREHLATVRAAVAASGDEGEPRLVMSYLTRELSSWLLNLYKGAASSLGLTDYALLAVGSVGREEMFPRSDVDYTVLVATLTSKVAAVDKLISMQLQLMGEPELDEIGKGDPSAVAKEHVVSKRDILLDARTLHAEGAGGRKLEQDYFASRGKEMGDEPRRQEAATALIDTEGGKFAPTSEYLRGPDKDVKKGLLRLPTFVTRNLGFYFDRQIDQLNVWDRVKDLVEQKILSRELGDQMIEVVNFASSLRIKLHSHYGAENEVFRLRKDVDAEYRGYVLTEAEEAKFGRCVVINADLQSRSQRFTLARSMTLPALRTDAVEKPPVVVVGKHGMTRTTQMTLADGRAATLTEEIDTGEDVPWYTMITIDGEKHAVEPGTQIVKRLKDGKRIYNTSLDNPFAA</sequence>
<dbReference type="InterPro" id="IPR043519">
    <property type="entry name" value="NT_sf"/>
</dbReference>
<organism evidence="2 3">
    <name type="scientific">Cellulomonas humilata</name>
    <dbReference type="NCBI Taxonomy" id="144055"/>
    <lineage>
        <taxon>Bacteria</taxon>
        <taxon>Bacillati</taxon>
        <taxon>Actinomycetota</taxon>
        <taxon>Actinomycetes</taxon>
        <taxon>Micrococcales</taxon>
        <taxon>Cellulomonadaceae</taxon>
        <taxon>Cellulomonas</taxon>
    </lineage>
</organism>
<dbReference type="EMBL" id="JAUSVB010000006">
    <property type="protein sequence ID" value="MDQ0375554.1"/>
    <property type="molecule type" value="Genomic_DNA"/>
</dbReference>
<reference evidence="2 3" key="1">
    <citation type="submission" date="2023-07" db="EMBL/GenBank/DDBJ databases">
        <title>Sorghum-associated microbial communities from plants grown in Nebraska, USA.</title>
        <authorList>
            <person name="Schachtman D."/>
        </authorList>
    </citation>
    <scope>NUCLEOTIDE SEQUENCE [LARGE SCALE GENOMIC DNA]</scope>
    <source>
        <strain evidence="2 3">BE332</strain>
    </source>
</reference>
<protein>
    <recommendedName>
        <fullName evidence="1">Protein-PII uridylyltransferase N-terminal domain-containing protein</fullName>
    </recommendedName>
</protein>
<gene>
    <name evidence="2" type="ORF">J2X26_003892</name>
</gene>
<evidence type="ECO:0000259" key="1">
    <source>
        <dbReference type="Pfam" id="PF03445"/>
    </source>
</evidence>
<dbReference type="InterPro" id="IPR005105">
    <property type="entry name" value="GlnD_Uridyltrans_N"/>
</dbReference>
<proteinExistence type="predicted"/>
<dbReference type="SUPFAM" id="SSF81301">
    <property type="entry name" value="Nucleotidyltransferase"/>
    <property type="match status" value="1"/>
</dbReference>
<name>A0ABU0EJT9_9CELL</name>
<dbReference type="RefSeq" id="WP_307494355.1">
    <property type="nucleotide sequence ID" value="NZ_JAUSVB010000006.1"/>
</dbReference>
<evidence type="ECO:0000313" key="2">
    <source>
        <dbReference type="EMBL" id="MDQ0375554.1"/>
    </source>
</evidence>
<dbReference type="Pfam" id="PF03445">
    <property type="entry name" value="DUF294"/>
    <property type="match status" value="1"/>
</dbReference>
<dbReference type="Proteomes" id="UP001239626">
    <property type="component" value="Unassembled WGS sequence"/>
</dbReference>
<accession>A0ABU0EJT9</accession>
<feature type="domain" description="Protein-PII uridylyltransferase N-terminal" evidence="1">
    <location>
        <begin position="165"/>
        <end position="221"/>
    </location>
</feature>